<keyword evidence="2" id="KW-1185">Reference proteome</keyword>
<dbReference type="Proteomes" id="UP001143362">
    <property type="component" value="Unassembled WGS sequence"/>
</dbReference>
<name>A0ABT3TJZ6_9GAMM</name>
<protein>
    <submittedName>
        <fullName evidence="1">Uncharacterized protein</fullName>
    </submittedName>
</protein>
<reference evidence="1" key="1">
    <citation type="submission" date="2019-02" db="EMBL/GenBank/DDBJ databases">
        <authorList>
            <person name="Li S.-H."/>
        </authorList>
    </citation>
    <scope>NUCLEOTIDE SEQUENCE</scope>
    <source>
        <strain evidence="1">IMCC14734</strain>
    </source>
</reference>
<evidence type="ECO:0000313" key="2">
    <source>
        <dbReference type="Proteomes" id="UP001143362"/>
    </source>
</evidence>
<dbReference type="RefSeq" id="WP_279246646.1">
    <property type="nucleotide sequence ID" value="NZ_SHNN01000004.1"/>
</dbReference>
<proteinExistence type="predicted"/>
<dbReference type="EMBL" id="SHNN01000004">
    <property type="protein sequence ID" value="MCX2982614.1"/>
    <property type="molecule type" value="Genomic_DNA"/>
</dbReference>
<gene>
    <name evidence="1" type="ORF">EYC98_17270</name>
</gene>
<organism evidence="1 2">
    <name type="scientific">Candidatus Litorirhabdus singularis</name>
    <dbReference type="NCBI Taxonomy" id="2518993"/>
    <lineage>
        <taxon>Bacteria</taxon>
        <taxon>Pseudomonadati</taxon>
        <taxon>Pseudomonadota</taxon>
        <taxon>Gammaproteobacteria</taxon>
        <taxon>Cellvibrionales</taxon>
        <taxon>Halieaceae</taxon>
        <taxon>Candidatus Litorirhabdus</taxon>
    </lineage>
</organism>
<sequence length="66" mass="7103">MLQVDCFQWVKRSIKHEYLAAVGGLDGGIDALAILNQSGDAFIDRRVESAVAEVDEPTVTVSVVQA</sequence>
<accession>A0ABT3TJZ6</accession>
<evidence type="ECO:0000313" key="1">
    <source>
        <dbReference type="EMBL" id="MCX2982614.1"/>
    </source>
</evidence>
<comment type="caution">
    <text evidence="1">The sequence shown here is derived from an EMBL/GenBank/DDBJ whole genome shotgun (WGS) entry which is preliminary data.</text>
</comment>